<evidence type="ECO:0000256" key="7">
    <source>
        <dbReference type="PROSITE-ProRule" id="PRU00042"/>
    </source>
</evidence>
<protein>
    <recommendedName>
        <fullName evidence="8">C2H2-type domain-containing protein</fullName>
    </recommendedName>
</protein>
<name>A0A1A6FZJ5_NEOLE</name>
<dbReference type="GO" id="GO:0008270">
    <property type="term" value="F:zinc ion binding"/>
    <property type="evidence" value="ECO:0007669"/>
    <property type="project" value="UniProtKB-KW"/>
</dbReference>
<feature type="domain" description="C2H2-type" evidence="8">
    <location>
        <begin position="87"/>
        <end position="116"/>
    </location>
</feature>
<evidence type="ECO:0000256" key="5">
    <source>
        <dbReference type="ARBA" id="ARBA00022833"/>
    </source>
</evidence>
<dbReference type="Proteomes" id="UP000092124">
    <property type="component" value="Unassembled WGS sequence"/>
</dbReference>
<dbReference type="GO" id="GO:0005634">
    <property type="term" value="C:nucleus"/>
    <property type="evidence" value="ECO:0007669"/>
    <property type="project" value="UniProtKB-SubCell"/>
</dbReference>
<evidence type="ECO:0000313" key="10">
    <source>
        <dbReference type="Proteomes" id="UP000092124"/>
    </source>
</evidence>
<evidence type="ECO:0000256" key="6">
    <source>
        <dbReference type="ARBA" id="ARBA00023242"/>
    </source>
</evidence>
<comment type="caution">
    <text evidence="9">The sequence shown here is derived from an EMBL/GenBank/DDBJ whole genome shotgun (WGS) entry which is preliminary data.</text>
</comment>
<dbReference type="SUPFAM" id="SSF57667">
    <property type="entry name" value="beta-beta-alpha zinc fingers"/>
    <property type="match status" value="1"/>
</dbReference>
<dbReference type="OrthoDB" id="9439903at2759"/>
<dbReference type="EMBL" id="LZPO01109512">
    <property type="protein sequence ID" value="OBS58990.1"/>
    <property type="molecule type" value="Genomic_DNA"/>
</dbReference>
<dbReference type="GO" id="GO:0000978">
    <property type="term" value="F:RNA polymerase II cis-regulatory region sequence-specific DNA binding"/>
    <property type="evidence" value="ECO:0007669"/>
    <property type="project" value="TreeGrafter"/>
</dbReference>
<dbReference type="GO" id="GO:0000981">
    <property type="term" value="F:DNA-binding transcription factor activity, RNA polymerase II-specific"/>
    <property type="evidence" value="ECO:0007669"/>
    <property type="project" value="TreeGrafter"/>
</dbReference>
<reference evidence="9 10" key="1">
    <citation type="submission" date="2016-06" db="EMBL/GenBank/DDBJ databases">
        <title>The Draft Genome Sequence and Annotation of the Desert Woodrat Neotoma lepida.</title>
        <authorList>
            <person name="Campbell M."/>
            <person name="Oakeson K.F."/>
            <person name="Yandell M."/>
            <person name="Halpert J.R."/>
            <person name="Dearing D."/>
        </authorList>
    </citation>
    <scope>NUCLEOTIDE SEQUENCE [LARGE SCALE GENOMIC DNA]</scope>
    <source>
        <strain evidence="9">417</strain>
        <tissue evidence="9">Liver</tissue>
    </source>
</reference>
<keyword evidence="5" id="KW-0862">Zinc</keyword>
<dbReference type="Gene3D" id="3.30.160.60">
    <property type="entry name" value="Classic Zinc Finger"/>
    <property type="match status" value="1"/>
</dbReference>
<keyword evidence="6" id="KW-0539">Nucleus</keyword>
<evidence type="ECO:0000256" key="3">
    <source>
        <dbReference type="ARBA" id="ARBA00022737"/>
    </source>
</evidence>
<dbReference type="InterPro" id="IPR036236">
    <property type="entry name" value="Znf_C2H2_sf"/>
</dbReference>
<dbReference type="InterPro" id="IPR013087">
    <property type="entry name" value="Znf_C2H2_type"/>
</dbReference>
<sequence>MAEDRRFYGDQMIASDGYQAFYEQQMTDPRHQINHYGQMTSTSSGGENINRGQLKILGVQGELPQEKSDLESQSHVTQKKPPSLKEYFCPYQDCEKAYTKSFHLKDHVKKHTGEKPY</sequence>
<dbReference type="AlphaFoldDB" id="A0A1A6FZJ5"/>
<keyword evidence="3" id="KW-0677">Repeat</keyword>
<accession>A0A1A6FZJ5</accession>
<keyword evidence="10" id="KW-1185">Reference proteome</keyword>
<dbReference type="PANTHER" id="PTHR23235">
    <property type="entry name" value="KRUEPPEL-LIKE TRANSCRIPTION FACTOR"/>
    <property type="match status" value="1"/>
</dbReference>
<evidence type="ECO:0000259" key="8">
    <source>
        <dbReference type="PROSITE" id="PS50157"/>
    </source>
</evidence>
<proteinExistence type="predicted"/>
<evidence type="ECO:0000256" key="4">
    <source>
        <dbReference type="ARBA" id="ARBA00022771"/>
    </source>
</evidence>
<dbReference type="FunFam" id="3.30.160.60:FF:000072">
    <property type="entry name" value="zinc finger protein 143 isoform X1"/>
    <property type="match status" value="1"/>
</dbReference>
<evidence type="ECO:0000313" key="9">
    <source>
        <dbReference type="EMBL" id="OBS58990.1"/>
    </source>
</evidence>
<dbReference type="PROSITE" id="PS00028">
    <property type="entry name" value="ZINC_FINGER_C2H2_1"/>
    <property type="match status" value="1"/>
</dbReference>
<organism evidence="9 10">
    <name type="scientific">Neotoma lepida</name>
    <name type="common">Desert woodrat</name>
    <dbReference type="NCBI Taxonomy" id="56216"/>
    <lineage>
        <taxon>Eukaryota</taxon>
        <taxon>Metazoa</taxon>
        <taxon>Chordata</taxon>
        <taxon>Craniata</taxon>
        <taxon>Vertebrata</taxon>
        <taxon>Euteleostomi</taxon>
        <taxon>Mammalia</taxon>
        <taxon>Eutheria</taxon>
        <taxon>Euarchontoglires</taxon>
        <taxon>Glires</taxon>
        <taxon>Rodentia</taxon>
        <taxon>Myomorpha</taxon>
        <taxon>Muroidea</taxon>
        <taxon>Cricetidae</taxon>
        <taxon>Neotominae</taxon>
        <taxon>Neotoma</taxon>
    </lineage>
</organism>
<evidence type="ECO:0000256" key="2">
    <source>
        <dbReference type="ARBA" id="ARBA00022723"/>
    </source>
</evidence>
<dbReference type="PROSITE" id="PS50157">
    <property type="entry name" value="ZINC_FINGER_C2H2_2"/>
    <property type="match status" value="1"/>
</dbReference>
<evidence type="ECO:0000256" key="1">
    <source>
        <dbReference type="ARBA" id="ARBA00004123"/>
    </source>
</evidence>
<dbReference type="PANTHER" id="PTHR23235:SF156">
    <property type="entry name" value="KRUPPEL-LIKE FACTOR 18"/>
    <property type="match status" value="1"/>
</dbReference>
<comment type="subcellular location">
    <subcellularLocation>
        <location evidence="1">Nucleus</location>
    </subcellularLocation>
</comment>
<feature type="non-terminal residue" evidence="9">
    <location>
        <position position="117"/>
    </location>
</feature>
<gene>
    <name evidence="9" type="ORF">A6R68_09885</name>
</gene>
<keyword evidence="4 7" id="KW-0863">Zinc-finger</keyword>
<dbReference type="STRING" id="56216.A0A1A6FZJ5"/>
<keyword evidence="2" id="KW-0479">Metal-binding</keyword>